<name>A0ABP0KDH4_9DINO</name>
<sequence length="550" mass="59425">MADADATESLVSSECSDDDGGLQFMDQVELMPKDPVERCFSWRTFMAYCGPGWLMSLAYLDPGNLEGDLQSGAFAGYSLLWVLLVCALAGLSLQILAARLAVVTGRDLAQTCRAEYPRPLSLLLWLMTELAIIGADIQEVVGTGIALKVLLGWPLWLGSLFTGLDTFTFLMIHYMGKRWLEAFILLLIFITTICFFMNFAYMPPSAAGLLGGFSFQVPDYAVVQMVGTIGGGIMPHNLYLHSGICKQRACDRSDDEHVRQGVKYTAVDAAIALLLSFLINAALVSTFATGFFSETCADPNIFHVLPQKELEGGPLACLPGASGEANEVGVAPVACVTGTGSAGQCGDIGLAQAGDTLKQLFGGYGRSGRVMFAVGLLAAGQASTMTGTMAGQYVLEGFLEWHIPVWLRALLTRLISLGPAVAVAVYTSTEPNLNNKLDQWINVLESMQIPFALLPVLHFNSKEELMGKFVLSNRFQLLCWALAIIIIVVNIKLVAQFAASDHAWVRVAVAIFFVVYATLITLTIWSDLVHAAKSTIHCLTRCFPRSTTGS</sequence>
<feature type="transmembrane region" description="Helical" evidence="6">
    <location>
        <begin position="221"/>
        <end position="240"/>
    </location>
</feature>
<organism evidence="7 8">
    <name type="scientific">Durusdinium trenchii</name>
    <dbReference type="NCBI Taxonomy" id="1381693"/>
    <lineage>
        <taxon>Eukaryota</taxon>
        <taxon>Sar</taxon>
        <taxon>Alveolata</taxon>
        <taxon>Dinophyceae</taxon>
        <taxon>Suessiales</taxon>
        <taxon>Symbiodiniaceae</taxon>
        <taxon>Durusdinium</taxon>
    </lineage>
</organism>
<dbReference type="NCBIfam" id="NF037982">
    <property type="entry name" value="Nramp_1"/>
    <property type="match status" value="1"/>
</dbReference>
<accession>A0ABP0KDH4</accession>
<evidence type="ECO:0000256" key="1">
    <source>
        <dbReference type="ARBA" id="ARBA00004141"/>
    </source>
</evidence>
<evidence type="ECO:0000313" key="8">
    <source>
        <dbReference type="Proteomes" id="UP001642484"/>
    </source>
</evidence>
<feature type="transmembrane region" description="Helical" evidence="6">
    <location>
        <begin position="122"/>
        <end position="147"/>
    </location>
</feature>
<feature type="transmembrane region" description="Helical" evidence="6">
    <location>
        <begin position="80"/>
        <end position="102"/>
    </location>
</feature>
<dbReference type="EMBL" id="CAXAMN010008358">
    <property type="protein sequence ID" value="CAK9024851.1"/>
    <property type="molecule type" value="Genomic_DNA"/>
</dbReference>
<comment type="caution">
    <text evidence="7">The sequence shown here is derived from an EMBL/GenBank/DDBJ whole genome shotgun (WGS) entry which is preliminary data.</text>
</comment>
<feature type="transmembrane region" description="Helical" evidence="6">
    <location>
        <begin position="261"/>
        <end position="283"/>
    </location>
</feature>
<feature type="transmembrane region" description="Helical" evidence="6">
    <location>
        <begin position="504"/>
        <end position="525"/>
    </location>
</feature>
<evidence type="ECO:0000256" key="2">
    <source>
        <dbReference type="ARBA" id="ARBA00022448"/>
    </source>
</evidence>
<keyword evidence="3 6" id="KW-0812">Transmembrane</keyword>
<feature type="transmembrane region" description="Helical" evidence="6">
    <location>
        <begin position="477"/>
        <end position="498"/>
    </location>
</feature>
<gene>
    <name evidence="7" type="ORF">CCMP2556_LOCUS15792</name>
</gene>
<comment type="subcellular location">
    <subcellularLocation>
        <location evidence="1">Membrane</location>
        <topology evidence="1">Multi-pass membrane protein</topology>
    </subcellularLocation>
</comment>
<dbReference type="PRINTS" id="PR00447">
    <property type="entry name" value="NATRESASSCMP"/>
</dbReference>
<dbReference type="NCBIfam" id="TIGR01197">
    <property type="entry name" value="nramp"/>
    <property type="match status" value="1"/>
</dbReference>
<feature type="transmembrane region" description="Helical" evidence="6">
    <location>
        <begin position="407"/>
        <end position="427"/>
    </location>
</feature>
<dbReference type="PANTHER" id="PTHR11706">
    <property type="entry name" value="SOLUTE CARRIER PROTEIN FAMILY 11 MEMBER"/>
    <property type="match status" value="1"/>
</dbReference>
<feature type="transmembrane region" description="Helical" evidence="6">
    <location>
        <begin position="179"/>
        <end position="201"/>
    </location>
</feature>
<protein>
    <submittedName>
        <fullName evidence="7">Uncharacterized protein</fullName>
    </submittedName>
</protein>
<evidence type="ECO:0000256" key="3">
    <source>
        <dbReference type="ARBA" id="ARBA00022692"/>
    </source>
</evidence>
<keyword evidence="2" id="KW-0813">Transport</keyword>
<keyword evidence="4 6" id="KW-1133">Transmembrane helix</keyword>
<reference evidence="7 8" key="1">
    <citation type="submission" date="2024-02" db="EMBL/GenBank/DDBJ databases">
        <authorList>
            <person name="Chen Y."/>
            <person name="Shah S."/>
            <person name="Dougan E. K."/>
            <person name="Thang M."/>
            <person name="Chan C."/>
        </authorList>
    </citation>
    <scope>NUCLEOTIDE SEQUENCE [LARGE SCALE GENOMIC DNA]</scope>
</reference>
<dbReference type="InterPro" id="IPR001046">
    <property type="entry name" value="NRAMP_fam"/>
</dbReference>
<evidence type="ECO:0000313" key="7">
    <source>
        <dbReference type="EMBL" id="CAK9024851.1"/>
    </source>
</evidence>
<feature type="transmembrane region" description="Helical" evidence="6">
    <location>
        <begin position="153"/>
        <end position="172"/>
    </location>
</feature>
<dbReference type="PANTHER" id="PTHR11706:SF33">
    <property type="entry name" value="NATURAL RESISTANCE-ASSOCIATED MACROPHAGE PROTEIN 2"/>
    <property type="match status" value="1"/>
</dbReference>
<dbReference type="Proteomes" id="UP001642484">
    <property type="component" value="Unassembled WGS sequence"/>
</dbReference>
<evidence type="ECO:0000256" key="5">
    <source>
        <dbReference type="ARBA" id="ARBA00023136"/>
    </source>
</evidence>
<proteinExistence type="predicted"/>
<evidence type="ECO:0000256" key="6">
    <source>
        <dbReference type="SAM" id="Phobius"/>
    </source>
</evidence>
<keyword evidence="5 6" id="KW-0472">Membrane</keyword>
<evidence type="ECO:0000256" key="4">
    <source>
        <dbReference type="ARBA" id="ARBA00022989"/>
    </source>
</evidence>
<dbReference type="Pfam" id="PF01566">
    <property type="entry name" value="Nramp"/>
    <property type="match status" value="1"/>
</dbReference>
<keyword evidence="8" id="KW-1185">Reference proteome</keyword>